<evidence type="ECO:0000313" key="2">
    <source>
        <dbReference type="EMBL" id="ORY08886.1"/>
    </source>
</evidence>
<evidence type="ECO:0000313" key="3">
    <source>
        <dbReference type="Proteomes" id="UP000193920"/>
    </source>
</evidence>
<feature type="compositionally biased region" description="Low complexity" evidence="1">
    <location>
        <begin position="769"/>
        <end position="782"/>
    </location>
</feature>
<dbReference type="OrthoDB" id="10597497at2759"/>
<feature type="region of interest" description="Disordered" evidence="1">
    <location>
        <begin position="677"/>
        <end position="708"/>
    </location>
</feature>
<organism evidence="2 3">
    <name type="scientific">Neocallimastix californiae</name>
    <dbReference type="NCBI Taxonomy" id="1754190"/>
    <lineage>
        <taxon>Eukaryota</taxon>
        <taxon>Fungi</taxon>
        <taxon>Fungi incertae sedis</taxon>
        <taxon>Chytridiomycota</taxon>
        <taxon>Chytridiomycota incertae sedis</taxon>
        <taxon>Neocallimastigomycetes</taxon>
        <taxon>Neocallimastigales</taxon>
        <taxon>Neocallimastigaceae</taxon>
        <taxon>Neocallimastix</taxon>
    </lineage>
</organism>
<feature type="compositionally biased region" description="Low complexity" evidence="1">
    <location>
        <begin position="30"/>
        <end position="60"/>
    </location>
</feature>
<feature type="compositionally biased region" description="Acidic residues" evidence="1">
    <location>
        <begin position="633"/>
        <end position="652"/>
    </location>
</feature>
<feature type="compositionally biased region" description="Polar residues" evidence="1">
    <location>
        <begin position="752"/>
        <end position="768"/>
    </location>
</feature>
<accession>A0A1Y1ZF97</accession>
<proteinExistence type="predicted"/>
<keyword evidence="3" id="KW-1185">Reference proteome</keyword>
<sequence length="883" mass="98031">MKQKKLERERQRKAENASNGNKAKADDKSNTTSSNTTSSNTTTTSTNNIPTPSTLSTSSTDSKKIISNDSNSNNNNSKKTYKPLTPTTSPLSDSTNKLKNENIKVESKKRTLDSLNNLMDDIQNKRIKPVYNNEIKSLLNDISINDIDNFQIEKIDETIDFLKDLNNQINMTTTSNSSMISPICNYSPISNQEEIIVTTVPSTNYYTNVPPSTVNAGNTIQQPIFKNYEQIYDDVIAFNETNSNSNDQHQQYAQYTSNAQPVYNNNPSTTAVNQPVSLNVINPIPDQIITGNDIQPIQAQIVTTTSNNITQQYIQMPNGSLQPITQSNLVTTTSQSIPTNSSLNMSVPVNTNVNTNANSPVYSVYVSVPSQSQNIQAQSSQTITNQVPVMINSTSTAVSSSSIPGPVNTSTAQYNSFDQSMNSFVNVGEQNIQNIVYNRVYIEDDNADIMKNEINTPVSTLPYQNDNPYIFIRSTPGLNQYNDPSITMLSPKMIPTTTLNKPMPMTNANMIPQTQVQVPLQPQVTVPSNNLPVSVNAPISSNGGKMPAVLLVQQPHITITNPSTNVVPMYTLAATMESNKTSELEDVIQKYKEKKNDELNADDDIALLEQKLSAFNIDSKNNQKDKSNSNSMDNDDDDDNDDNDDVMSEDEDAHLRPMNQNDQHYIKTTTTTASGTIITQMKPVGSNRKNKGKQNAYSSTQTYSTYKPSEPTISYQEALFDIVDTDDLMADDVILNDDEILINNEEEKPTYTTFSASKNDNSINNNMPSYSDSISSTSNSSSPIPHKNNSKTDKQNRSSTISMLPKSRYSIIKSESPLINHSFDDKDTENKKYINSTTSYESTPKAEGNVNTATLLIDNRQKEYHHKLIEKMIEILNQKKSNN</sequence>
<dbReference type="STRING" id="1754190.A0A1Y1ZF97"/>
<reference evidence="2 3" key="1">
    <citation type="submission" date="2016-08" db="EMBL/GenBank/DDBJ databases">
        <title>A Parts List for Fungal Cellulosomes Revealed by Comparative Genomics.</title>
        <authorList>
            <consortium name="DOE Joint Genome Institute"/>
            <person name="Haitjema C.H."/>
            <person name="Gilmore S.P."/>
            <person name="Henske J.K."/>
            <person name="Solomon K.V."/>
            <person name="De Groot R."/>
            <person name="Kuo A."/>
            <person name="Mondo S.J."/>
            <person name="Salamov A.A."/>
            <person name="Labutti K."/>
            <person name="Zhao Z."/>
            <person name="Chiniquy J."/>
            <person name="Barry K."/>
            <person name="Brewer H.M."/>
            <person name="Purvine S.O."/>
            <person name="Wright A.T."/>
            <person name="Boxma B."/>
            <person name="Van Alen T."/>
            <person name="Hackstein J.H."/>
            <person name="Baker S.E."/>
            <person name="Grigoriev I.V."/>
            <person name="O'Malley M.A."/>
        </authorList>
    </citation>
    <scope>NUCLEOTIDE SEQUENCE [LARGE SCALE GENOMIC DNA]</scope>
    <source>
        <strain evidence="2 3">G1</strain>
    </source>
</reference>
<dbReference type="EMBL" id="MCOG01000415">
    <property type="protein sequence ID" value="ORY08886.1"/>
    <property type="molecule type" value="Genomic_DNA"/>
</dbReference>
<dbReference type="AlphaFoldDB" id="A0A1Y1ZF97"/>
<feature type="compositionally biased region" description="Low complexity" evidence="1">
    <location>
        <begin position="67"/>
        <end position="95"/>
    </location>
</feature>
<comment type="caution">
    <text evidence="2">The sequence shown here is derived from an EMBL/GenBank/DDBJ whole genome shotgun (WGS) entry which is preliminary data.</text>
</comment>
<feature type="compositionally biased region" description="Polar residues" evidence="1">
    <location>
        <begin position="693"/>
        <end position="708"/>
    </location>
</feature>
<feature type="region of interest" description="Disordered" evidence="1">
    <location>
        <begin position="752"/>
        <end position="804"/>
    </location>
</feature>
<feature type="region of interest" description="Disordered" evidence="1">
    <location>
        <begin position="618"/>
        <end position="665"/>
    </location>
</feature>
<gene>
    <name evidence="2" type="ORF">LY90DRAFT_203115</name>
</gene>
<dbReference type="Proteomes" id="UP000193920">
    <property type="component" value="Unassembled WGS sequence"/>
</dbReference>
<evidence type="ECO:0000256" key="1">
    <source>
        <dbReference type="SAM" id="MobiDB-lite"/>
    </source>
</evidence>
<feature type="region of interest" description="Disordered" evidence="1">
    <location>
        <begin position="1"/>
        <end position="101"/>
    </location>
</feature>
<name>A0A1Y1ZF97_9FUNG</name>
<protein>
    <submittedName>
        <fullName evidence="2">Uncharacterized protein</fullName>
    </submittedName>
</protein>
<feature type="compositionally biased region" description="Basic and acidic residues" evidence="1">
    <location>
        <begin position="1"/>
        <end position="15"/>
    </location>
</feature>